<dbReference type="SUPFAM" id="SSF52833">
    <property type="entry name" value="Thioredoxin-like"/>
    <property type="match status" value="1"/>
</dbReference>
<sequence>MENEISSTQEIQKQSATPAMEPPVAPASASQGLNKNMLVIALAIIVAGGLIGAGLMFSGGREAKGPSPEDAQPVIKSDHIRGDLKAPVQIIEFSDTECPYCKVFHKTMNRIFAEYGESGRVVWAYRHFPLTNIHPKAPKEAEATECAAELGGNVKFWEYLDRLFEVTPSNNGLDAVELPAISKYVGLDVALFNTCLASGKYKEKVNNMADEAISAGAEGTPYSIVISRDGDRYPISGALPYETVKQIIEKALE</sequence>
<comment type="caution">
    <text evidence="9">The sequence shown here is derived from an EMBL/GenBank/DDBJ whole genome shotgun (WGS) entry which is preliminary data.</text>
</comment>
<dbReference type="PANTHER" id="PTHR13887:SF14">
    <property type="entry name" value="DISULFIDE BOND FORMATION PROTEIN D"/>
    <property type="match status" value="1"/>
</dbReference>
<dbReference type="InterPro" id="IPR036249">
    <property type="entry name" value="Thioredoxin-like_sf"/>
</dbReference>
<keyword evidence="7" id="KW-0812">Transmembrane</keyword>
<feature type="transmembrane region" description="Helical" evidence="7">
    <location>
        <begin position="37"/>
        <end position="57"/>
    </location>
</feature>
<accession>A0A1F5P258</accession>
<evidence type="ECO:0000313" key="9">
    <source>
        <dbReference type="EMBL" id="OGE83974.1"/>
    </source>
</evidence>
<feature type="region of interest" description="Disordered" evidence="6">
    <location>
        <begin position="1"/>
        <end position="27"/>
    </location>
</feature>
<dbReference type="Pfam" id="PF13462">
    <property type="entry name" value="Thioredoxin_4"/>
    <property type="match status" value="1"/>
</dbReference>
<evidence type="ECO:0000256" key="1">
    <source>
        <dbReference type="ARBA" id="ARBA00005791"/>
    </source>
</evidence>
<evidence type="ECO:0000313" key="10">
    <source>
        <dbReference type="Proteomes" id="UP000176339"/>
    </source>
</evidence>
<dbReference type="PANTHER" id="PTHR13887">
    <property type="entry name" value="GLUTATHIONE S-TRANSFERASE KAPPA"/>
    <property type="match status" value="1"/>
</dbReference>
<reference evidence="9 10" key="1">
    <citation type="journal article" date="2016" name="Nat. Commun.">
        <title>Thousands of microbial genomes shed light on interconnected biogeochemical processes in an aquifer system.</title>
        <authorList>
            <person name="Anantharaman K."/>
            <person name="Brown C.T."/>
            <person name="Hug L.A."/>
            <person name="Sharon I."/>
            <person name="Castelle C.J."/>
            <person name="Probst A.J."/>
            <person name="Thomas B.C."/>
            <person name="Singh A."/>
            <person name="Wilkins M.J."/>
            <person name="Karaoz U."/>
            <person name="Brodie E.L."/>
            <person name="Williams K.H."/>
            <person name="Hubbard S.S."/>
            <person name="Banfield J.F."/>
        </authorList>
    </citation>
    <scope>NUCLEOTIDE SEQUENCE [LARGE SCALE GENOMIC DNA]</scope>
</reference>
<name>A0A1F5P258_9BACT</name>
<feature type="domain" description="Thioredoxin" evidence="8">
    <location>
        <begin position="66"/>
        <end position="253"/>
    </location>
</feature>
<evidence type="ECO:0000259" key="8">
    <source>
        <dbReference type="PROSITE" id="PS51352"/>
    </source>
</evidence>
<keyword evidence="5" id="KW-0676">Redox-active center</keyword>
<dbReference type="AlphaFoldDB" id="A0A1F5P258"/>
<keyword evidence="4" id="KW-1015">Disulfide bond</keyword>
<keyword evidence="7" id="KW-1133">Transmembrane helix</keyword>
<proteinExistence type="inferred from homology"/>
<evidence type="ECO:0000256" key="5">
    <source>
        <dbReference type="ARBA" id="ARBA00023284"/>
    </source>
</evidence>
<evidence type="ECO:0000256" key="4">
    <source>
        <dbReference type="ARBA" id="ARBA00023157"/>
    </source>
</evidence>
<dbReference type="Gene3D" id="3.40.30.10">
    <property type="entry name" value="Glutaredoxin"/>
    <property type="match status" value="1"/>
</dbReference>
<dbReference type="EMBL" id="MFEN01000031">
    <property type="protein sequence ID" value="OGE83974.1"/>
    <property type="molecule type" value="Genomic_DNA"/>
</dbReference>
<feature type="compositionally biased region" description="Polar residues" evidence="6">
    <location>
        <begin position="1"/>
        <end position="17"/>
    </location>
</feature>
<dbReference type="GO" id="GO:0016491">
    <property type="term" value="F:oxidoreductase activity"/>
    <property type="evidence" value="ECO:0007669"/>
    <property type="project" value="UniProtKB-KW"/>
</dbReference>
<evidence type="ECO:0000256" key="2">
    <source>
        <dbReference type="ARBA" id="ARBA00022729"/>
    </source>
</evidence>
<gene>
    <name evidence="9" type="ORF">A2846_04200</name>
</gene>
<protein>
    <recommendedName>
        <fullName evidence="8">Thioredoxin domain-containing protein</fullName>
    </recommendedName>
</protein>
<keyword evidence="7" id="KW-0472">Membrane</keyword>
<dbReference type="InterPro" id="IPR013766">
    <property type="entry name" value="Thioredoxin_domain"/>
</dbReference>
<dbReference type="InterPro" id="IPR012336">
    <property type="entry name" value="Thioredoxin-like_fold"/>
</dbReference>
<comment type="similarity">
    <text evidence="1">Belongs to the thioredoxin family. DsbA subfamily.</text>
</comment>
<organism evidence="9 10">
    <name type="scientific">Candidatus Doudnabacteria bacterium RIFCSPHIGHO2_01_FULL_49_9</name>
    <dbReference type="NCBI Taxonomy" id="1817827"/>
    <lineage>
        <taxon>Bacteria</taxon>
        <taxon>Candidatus Doudnaibacteriota</taxon>
    </lineage>
</organism>
<evidence type="ECO:0000256" key="3">
    <source>
        <dbReference type="ARBA" id="ARBA00023002"/>
    </source>
</evidence>
<dbReference type="PROSITE" id="PS51352">
    <property type="entry name" value="THIOREDOXIN_2"/>
    <property type="match status" value="1"/>
</dbReference>
<keyword evidence="3" id="KW-0560">Oxidoreductase</keyword>
<evidence type="ECO:0000256" key="7">
    <source>
        <dbReference type="SAM" id="Phobius"/>
    </source>
</evidence>
<keyword evidence="2" id="KW-0732">Signal</keyword>
<evidence type="ECO:0000256" key="6">
    <source>
        <dbReference type="SAM" id="MobiDB-lite"/>
    </source>
</evidence>
<dbReference type="Proteomes" id="UP000176339">
    <property type="component" value="Unassembled WGS sequence"/>
</dbReference>